<accession>A0A0A9HC24</accession>
<proteinExistence type="predicted"/>
<name>A0A0A9HC24_ARUDO</name>
<sequence length="37" mass="4348">MLVSYDYLWQLDWFDIGNEIMGNVDPANSIQFLLAVR</sequence>
<protein>
    <submittedName>
        <fullName evidence="1">Uncharacterized protein</fullName>
    </submittedName>
</protein>
<reference evidence="1" key="2">
    <citation type="journal article" date="2015" name="Data Brief">
        <title>Shoot transcriptome of the giant reed, Arundo donax.</title>
        <authorList>
            <person name="Barrero R.A."/>
            <person name="Guerrero F.D."/>
            <person name="Moolhuijzen P."/>
            <person name="Goolsby J.A."/>
            <person name="Tidwell J."/>
            <person name="Bellgard S.E."/>
            <person name="Bellgard M.I."/>
        </authorList>
    </citation>
    <scope>NUCLEOTIDE SEQUENCE</scope>
    <source>
        <tissue evidence="1">Shoot tissue taken approximately 20 cm above the soil surface</tissue>
    </source>
</reference>
<dbReference type="EMBL" id="GBRH01164532">
    <property type="protein sequence ID" value="JAE33364.1"/>
    <property type="molecule type" value="Transcribed_RNA"/>
</dbReference>
<evidence type="ECO:0000313" key="1">
    <source>
        <dbReference type="EMBL" id="JAE33364.1"/>
    </source>
</evidence>
<organism evidence="1">
    <name type="scientific">Arundo donax</name>
    <name type="common">Giant reed</name>
    <name type="synonym">Donax arundinaceus</name>
    <dbReference type="NCBI Taxonomy" id="35708"/>
    <lineage>
        <taxon>Eukaryota</taxon>
        <taxon>Viridiplantae</taxon>
        <taxon>Streptophyta</taxon>
        <taxon>Embryophyta</taxon>
        <taxon>Tracheophyta</taxon>
        <taxon>Spermatophyta</taxon>
        <taxon>Magnoliopsida</taxon>
        <taxon>Liliopsida</taxon>
        <taxon>Poales</taxon>
        <taxon>Poaceae</taxon>
        <taxon>PACMAD clade</taxon>
        <taxon>Arundinoideae</taxon>
        <taxon>Arundineae</taxon>
        <taxon>Arundo</taxon>
    </lineage>
</organism>
<reference evidence="1" key="1">
    <citation type="submission" date="2014-09" db="EMBL/GenBank/DDBJ databases">
        <authorList>
            <person name="Magalhaes I.L.F."/>
            <person name="Oliveira U."/>
            <person name="Santos F.R."/>
            <person name="Vidigal T.H.D.A."/>
            <person name="Brescovit A.D."/>
            <person name="Santos A.J."/>
        </authorList>
    </citation>
    <scope>NUCLEOTIDE SEQUENCE</scope>
    <source>
        <tissue evidence="1">Shoot tissue taken approximately 20 cm above the soil surface</tissue>
    </source>
</reference>
<dbReference type="AlphaFoldDB" id="A0A0A9HC24"/>